<dbReference type="AlphaFoldDB" id="A0A8S1QCV2"/>
<reference evidence="1" key="1">
    <citation type="submission" date="2021-01" db="EMBL/GenBank/DDBJ databases">
        <authorList>
            <consortium name="Genoscope - CEA"/>
            <person name="William W."/>
        </authorList>
    </citation>
    <scope>NUCLEOTIDE SEQUENCE</scope>
</reference>
<evidence type="ECO:0008006" key="3">
    <source>
        <dbReference type="Google" id="ProtNLM"/>
    </source>
</evidence>
<accession>A0A8S1QCV2</accession>
<dbReference type="Proteomes" id="UP000688137">
    <property type="component" value="Unassembled WGS sequence"/>
</dbReference>
<evidence type="ECO:0000313" key="1">
    <source>
        <dbReference type="EMBL" id="CAD8113276.1"/>
    </source>
</evidence>
<keyword evidence="2" id="KW-1185">Reference proteome</keyword>
<comment type="caution">
    <text evidence="1">The sequence shown here is derived from an EMBL/GenBank/DDBJ whole genome shotgun (WGS) entry which is preliminary data.</text>
</comment>
<gene>
    <name evidence="1" type="ORF">PPRIM_AZ9-3.1.T1540132</name>
</gene>
<dbReference type="Pfam" id="PF05742">
    <property type="entry name" value="TANGO2"/>
    <property type="match status" value="1"/>
</dbReference>
<proteinExistence type="predicted"/>
<dbReference type="EMBL" id="CAJJDM010000159">
    <property type="protein sequence ID" value="CAD8113276.1"/>
    <property type="molecule type" value="Genomic_DNA"/>
</dbReference>
<organism evidence="1 2">
    <name type="scientific">Paramecium primaurelia</name>
    <dbReference type="NCBI Taxonomy" id="5886"/>
    <lineage>
        <taxon>Eukaryota</taxon>
        <taxon>Sar</taxon>
        <taxon>Alveolata</taxon>
        <taxon>Ciliophora</taxon>
        <taxon>Intramacronucleata</taxon>
        <taxon>Oligohymenophorea</taxon>
        <taxon>Peniculida</taxon>
        <taxon>Parameciidae</taxon>
        <taxon>Paramecium</taxon>
    </lineage>
</organism>
<dbReference type="InterPro" id="IPR008551">
    <property type="entry name" value="TANGO2"/>
</dbReference>
<evidence type="ECO:0000313" key="2">
    <source>
        <dbReference type="Proteomes" id="UP000688137"/>
    </source>
</evidence>
<dbReference type="OMA" id="NGMIVFL"/>
<name>A0A8S1QCV2_PARPR</name>
<protein>
    <recommendedName>
        <fullName evidence="3">NRDE family protein</fullName>
    </recommendedName>
</protein>
<dbReference type="PANTHER" id="PTHR17985:SF8">
    <property type="entry name" value="TRANSPORT AND GOLGI ORGANIZATION PROTEIN 2 HOMOLOG"/>
    <property type="match status" value="1"/>
</dbReference>
<dbReference type="PANTHER" id="PTHR17985">
    <property type="entry name" value="SER/THR-RICH PROTEIN T10 IN DGCR REGION"/>
    <property type="match status" value="1"/>
</dbReference>
<sequence>MCIALYYINPKGKFRFILLFNREEYSKRPTDQLKIILNNGNDIIIAGQDKLQQGTWLGFNITNGMIVFLTNKNHLFYVSFYQKISQIRNQLRLQYPKLMQYFYSTLKSRGQLILDLLKRSSIEQSQNYDFKLQDQHLQCTYHLNNRNQDDNYLIKSRLMQAQLKKEQYMGFNLFVGNIINQEYYVLSSTSNSFKQIYKSGTACSFSNIGENQIEKEKIAQNKFEQIIESEEDIDLLFEKLFSLAQERFSSHELFFKAFPEESYFFIPEYTTKMGQKRGTRTTSIIIFDGIKVEMKEKTYL</sequence>